<dbReference type="Proteomes" id="UP000299102">
    <property type="component" value="Unassembled WGS sequence"/>
</dbReference>
<reference evidence="1 2" key="1">
    <citation type="journal article" date="2019" name="Commun. Biol.">
        <title>The bagworm genome reveals a unique fibroin gene that provides high tensile strength.</title>
        <authorList>
            <person name="Kono N."/>
            <person name="Nakamura H."/>
            <person name="Ohtoshi R."/>
            <person name="Tomita M."/>
            <person name="Numata K."/>
            <person name="Arakawa K."/>
        </authorList>
    </citation>
    <scope>NUCLEOTIDE SEQUENCE [LARGE SCALE GENOMIC DNA]</scope>
</reference>
<proteinExistence type="predicted"/>
<dbReference type="EMBL" id="BGZK01000030">
    <property type="protein sequence ID" value="GBP08267.1"/>
    <property type="molecule type" value="Genomic_DNA"/>
</dbReference>
<dbReference type="AlphaFoldDB" id="A0A4C1T485"/>
<sequence>MQCREEIEPTCLSDFEREAVVKCNTHSIKNTAPDSEQRGRPTEEKLTKIHSVLSKTCKMENPWDIRLKSFLNFLEIQIVEYAGNLQESRIVMPDQDAIIDDEEKAPIAAKLALLVGIMPRNSLSDLTCFNSSNTIDNFTLPFKPIE</sequence>
<keyword evidence="2" id="KW-1185">Reference proteome</keyword>
<accession>A0A4C1T485</accession>
<evidence type="ECO:0000313" key="1">
    <source>
        <dbReference type="EMBL" id="GBP08267.1"/>
    </source>
</evidence>
<organism evidence="1 2">
    <name type="scientific">Eumeta variegata</name>
    <name type="common">Bagworm moth</name>
    <name type="synonym">Eumeta japonica</name>
    <dbReference type="NCBI Taxonomy" id="151549"/>
    <lineage>
        <taxon>Eukaryota</taxon>
        <taxon>Metazoa</taxon>
        <taxon>Ecdysozoa</taxon>
        <taxon>Arthropoda</taxon>
        <taxon>Hexapoda</taxon>
        <taxon>Insecta</taxon>
        <taxon>Pterygota</taxon>
        <taxon>Neoptera</taxon>
        <taxon>Endopterygota</taxon>
        <taxon>Lepidoptera</taxon>
        <taxon>Glossata</taxon>
        <taxon>Ditrysia</taxon>
        <taxon>Tineoidea</taxon>
        <taxon>Psychidae</taxon>
        <taxon>Oiketicinae</taxon>
        <taxon>Eumeta</taxon>
    </lineage>
</organism>
<protein>
    <submittedName>
        <fullName evidence="1">Uncharacterized protein</fullName>
    </submittedName>
</protein>
<evidence type="ECO:0000313" key="2">
    <source>
        <dbReference type="Proteomes" id="UP000299102"/>
    </source>
</evidence>
<comment type="caution">
    <text evidence="1">The sequence shown here is derived from an EMBL/GenBank/DDBJ whole genome shotgun (WGS) entry which is preliminary data.</text>
</comment>
<name>A0A4C1T485_EUMVA</name>
<gene>
    <name evidence="1" type="ORF">EVAR_78755_1</name>
</gene>
<dbReference type="OrthoDB" id="44820at2759"/>